<dbReference type="InterPro" id="IPR045584">
    <property type="entry name" value="Pilin-like"/>
</dbReference>
<evidence type="ECO:0000313" key="2">
    <source>
        <dbReference type="EMBL" id="MEQ2561992.1"/>
    </source>
</evidence>
<evidence type="ECO:0000313" key="3">
    <source>
        <dbReference type="Proteomes" id="UP001437460"/>
    </source>
</evidence>
<feature type="transmembrane region" description="Helical" evidence="1">
    <location>
        <begin position="21"/>
        <end position="39"/>
    </location>
</feature>
<organism evidence="2 3">
    <name type="scientific">Ventrimonas faecis</name>
    <dbReference type="NCBI Taxonomy" id="3133170"/>
    <lineage>
        <taxon>Bacteria</taxon>
        <taxon>Bacillati</taxon>
        <taxon>Bacillota</taxon>
        <taxon>Clostridia</taxon>
        <taxon>Lachnospirales</taxon>
        <taxon>Lachnospiraceae</taxon>
        <taxon>Ventrimonas</taxon>
    </lineage>
</organism>
<dbReference type="Proteomes" id="UP001437460">
    <property type="component" value="Unassembled WGS sequence"/>
</dbReference>
<protein>
    <submittedName>
        <fullName evidence="2">Type II secretion system protein</fullName>
    </submittedName>
</protein>
<dbReference type="NCBIfam" id="TIGR02532">
    <property type="entry name" value="IV_pilin_GFxxxE"/>
    <property type="match status" value="1"/>
</dbReference>
<keyword evidence="1" id="KW-1133">Transmembrane helix</keyword>
<evidence type="ECO:0000256" key="1">
    <source>
        <dbReference type="SAM" id="Phobius"/>
    </source>
</evidence>
<comment type="caution">
    <text evidence="2">The sequence shown here is derived from an EMBL/GenBank/DDBJ whole genome shotgun (WGS) entry which is preliminary data.</text>
</comment>
<reference evidence="2 3" key="1">
    <citation type="submission" date="2024-03" db="EMBL/GenBank/DDBJ databases">
        <title>Human intestinal bacterial collection.</title>
        <authorList>
            <person name="Pauvert C."/>
            <person name="Hitch T.C.A."/>
            <person name="Clavel T."/>
        </authorList>
    </citation>
    <scope>NUCLEOTIDE SEQUENCE [LARGE SCALE GENOMIC DNA]</scope>
    <source>
        <strain evidence="2 3">CLA-AP-H27</strain>
    </source>
</reference>
<accession>A0ABV1HJJ1</accession>
<keyword evidence="3" id="KW-1185">Reference proteome</keyword>
<dbReference type="Gene3D" id="3.30.700.10">
    <property type="entry name" value="Glycoprotein, Type 4 Pilin"/>
    <property type="match status" value="1"/>
</dbReference>
<keyword evidence="1" id="KW-0812">Transmembrane</keyword>
<sequence length="324" mass="35471">MEYTKECVSQEKERGFTLAELLVVVAIIGILTAISIPVFTSQLEKSREATDLANVRSAYAEVLTAVNSGDLDERNNVTLKQKKDGWQTPGKISIGGITKDDTNNWLGGGPVAGGSCEVYYDSQHGPILKWLDGSGSVSGGGKKLAGLQDPFNNSGVLAYVVNNYNKGVNLEIDSGCPNSVMRSQVMDYMEKNKVSNNLLEKGTWAYLGSVADDGPNSGKNNRYLFWTSVDVNSKNVGAGKEVPIIISTADGRFYLSKSTTADRENKGKQYVTIADHIPLNKYKNYLSEDQKYGTLEEAFDAYKKLVQKGYPQYTDTLKDLPLDK</sequence>
<keyword evidence="1" id="KW-0472">Membrane</keyword>
<dbReference type="SUPFAM" id="SSF54523">
    <property type="entry name" value="Pili subunits"/>
    <property type="match status" value="1"/>
</dbReference>
<gene>
    <name evidence="2" type="ORF">WMO41_02125</name>
</gene>
<dbReference type="InterPro" id="IPR012902">
    <property type="entry name" value="N_methyl_site"/>
</dbReference>
<proteinExistence type="predicted"/>
<name>A0ABV1HJJ1_9FIRM</name>
<dbReference type="EMBL" id="JBBMFJ010000002">
    <property type="protein sequence ID" value="MEQ2561992.1"/>
    <property type="molecule type" value="Genomic_DNA"/>
</dbReference>
<dbReference type="RefSeq" id="WP_349228417.1">
    <property type="nucleotide sequence ID" value="NZ_JBBMFJ010000002.1"/>
</dbReference>
<dbReference type="Pfam" id="PF07963">
    <property type="entry name" value="N_methyl"/>
    <property type="match status" value="1"/>
</dbReference>